<dbReference type="EMBL" id="BMIY01000003">
    <property type="protein sequence ID" value="GGG52706.1"/>
    <property type="molecule type" value="Genomic_DNA"/>
</dbReference>
<reference evidence="3" key="2">
    <citation type="submission" date="2020-09" db="EMBL/GenBank/DDBJ databases">
        <authorList>
            <person name="Sun Q."/>
            <person name="Zhou Y."/>
        </authorList>
    </citation>
    <scope>NUCLEOTIDE SEQUENCE</scope>
    <source>
        <strain evidence="3">CGMCC 1.15425</strain>
    </source>
</reference>
<feature type="region of interest" description="Disordered" evidence="1">
    <location>
        <begin position="410"/>
        <end position="460"/>
    </location>
</feature>
<dbReference type="SMART" id="SM00671">
    <property type="entry name" value="SEL1"/>
    <property type="match status" value="7"/>
</dbReference>
<evidence type="ECO:0000313" key="4">
    <source>
        <dbReference type="Proteomes" id="UP000627715"/>
    </source>
</evidence>
<dbReference type="PANTHER" id="PTHR11102">
    <property type="entry name" value="SEL-1-LIKE PROTEIN"/>
    <property type="match status" value="1"/>
</dbReference>
<dbReference type="Gene3D" id="1.25.40.10">
    <property type="entry name" value="Tetratricopeptide repeat domain"/>
    <property type="match status" value="2"/>
</dbReference>
<organism evidence="3 4">
    <name type="scientific">Pseudohongiella nitratireducens</name>
    <dbReference type="NCBI Taxonomy" id="1768907"/>
    <lineage>
        <taxon>Bacteria</taxon>
        <taxon>Pseudomonadati</taxon>
        <taxon>Pseudomonadota</taxon>
        <taxon>Gammaproteobacteria</taxon>
        <taxon>Pseudomonadales</taxon>
        <taxon>Pseudohongiellaceae</taxon>
        <taxon>Pseudohongiella</taxon>
    </lineage>
</organism>
<evidence type="ECO:0000313" key="3">
    <source>
        <dbReference type="EMBL" id="GGG52706.1"/>
    </source>
</evidence>
<name>A0A917LSA5_9GAMM</name>
<dbReference type="AlphaFoldDB" id="A0A917LSA5"/>
<dbReference type="OrthoDB" id="9792653at2"/>
<comment type="caution">
    <text evidence="3">The sequence shown here is derived from an EMBL/GenBank/DDBJ whole genome shotgun (WGS) entry which is preliminary data.</text>
</comment>
<evidence type="ECO:0000256" key="2">
    <source>
        <dbReference type="SAM" id="SignalP"/>
    </source>
</evidence>
<feature type="signal peptide" evidence="2">
    <location>
        <begin position="1"/>
        <end position="31"/>
    </location>
</feature>
<gene>
    <name evidence="3" type="ORF">GCM10011403_07360</name>
</gene>
<dbReference type="SUPFAM" id="SSF81901">
    <property type="entry name" value="HCP-like"/>
    <property type="match status" value="1"/>
</dbReference>
<accession>A0A917LSA5</accession>
<dbReference type="Pfam" id="PF08238">
    <property type="entry name" value="Sel1"/>
    <property type="match status" value="7"/>
</dbReference>
<feature type="chain" id="PRO_5037758379" evidence="2">
    <location>
        <begin position="32"/>
        <end position="460"/>
    </location>
</feature>
<dbReference type="InterPro" id="IPR011990">
    <property type="entry name" value="TPR-like_helical_dom_sf"/>
</dbReference>
<feature type="compositionally biased region" description="Low complexity" evidence="1">
    <location>
        <begin position="42"/>
        <end position="57"/>
    </location>
</feature>
<reference evidence="3" key="1">
    <citation type="journal article" date="2014" name="Int. J. Syst. Evol. Microbiol.">
        <title>Complete genome sequence of Corynebacterium casei LMG S-19264T (=DSM 44701T), isolated from a smear-ripened cheese.</title>
        <authorList>
            <consortium name="US DOE Joint Genome Institute (JGI-PGF)"/>
            <person name="Walter F."/>
            <person name="Albersmeier A."/>
            <person name="Kalinowski J."/>
            <person name="Ruckert C."/>
        </authorList>
    </citation>
    <scope>NUCLEOTIDE SEQUENCE</scope>
    <source>
        <strain evidence="3">CGMCC 1.15425</strain>
    </source>
</reference>
<sequence length="460" mass="50052">MNILISKQSIRVSSALVVTGLLTLASSLAFSQPIAPDGATEAPAAQAAPQLPSLASPEDSQADSGAAGSEDSQAADDNAYDIQEGLQAFEEQDYEGALANFTDGAMKGHALAQFNLALMYHNGIGTEADYERAMQLYALAAQQGMTSAQFNLALMYDRGEGVERDFDEAYYWYMQAAEQGDASGQYAIGTMNFYGQGRPTDYEEAIRWYQEAARQGHRDAQYNLGVMHLSGMGTEEDPVVALTWFTMAADNGSADAQYNAALMYAAGSGTEQDLDKAVGYLERAGEQGLRDAQTRLGMLYVSTNTADFPRDYEKGRHWFNESAHQGDPLGQFYLGRIYAEGLGVEQSDKIGHMWYEIAMRFGHEAGREYMLDLRSRMTSTEVEEAEVMALRWMIAYAVRNPGELQLRQETQDGRPQGAPQDNGQGSGAPQPGNAPGNNGDNPQGQPQLPSPVIDQPRTAS</sequence>
<dbReference type="InterPro" id="IPR050767">
    <property type="entry name" value="Sel1_AlgK"/>
</dbReference>
<keyword evidence="4" id="KW-1185">Reference proteome</keyword>
<keyword evidence="2" id="KW-0732">Signal</keyword>
<feature type="region of interest" description="Disordered" evidence="1">
    <location>
        <begin position="38"/>
        <end position="74"/>
    </location>
</feature>
<dbReference type="PANTHER" id="PTHR11102:SF160">
    <property type="entry name" value="ERAD-ASSOCIATED E3 UBIQUITIN-PROTEIN LIGASE COMPONENT HRD3"/>
    <property type="match status" value="1"/>
</dbReference>
<protein>
    <submittedName>
        <fullName evidence="3">Uncharacterized protein</fullName>
    </submittedName>
</protein>
<dbReference type="Proteomes" id="UP000627715">
    <property type="component" value="Unassembled WGS sequence"/>
</dbReference>
<evidence type="ECO:0000256" key="1">
    <source>
        <dbReference type="SAM" id="MobiDB-lite"/>
    </source>
</evidence>
<proteinExistence type="predicted"/>
<dbReference type="RefSeq" id="WP_068809853.1">
    <property type="nucleotide sequence ID" value="NZ_BMIY01000003.1"/>
</dbReference>
<dbReference type="InterPro" id="IPR006597">
    <property type="entry name" value="Sel1-like"/>
</dbReference>
<feature type="compositionally biased region" description="Low complexity" evidence="1">
    <location>
        <begin position="427"/>
        <end position="447"/>
    </location>
</feature>